<evidence type="ECO:0000256" key="5">
    <source>
        <dbReference type="ARBA" id="ARBA00022989"/>
    </source>
</evidence>
<proteinExistence type="inferred from homology"/>
<dbReference type="GO" id="GO:0008021">
    <property type="term" value="C:synaptic vesicle"/>
    <property type="evidence" value="ECO:0007669"/>
    <property type="project" value="UniProtKB-SubCell"/>
</dbReference>
<evidence type="ECO:0000256" key="1">
    <source>
        <dbReference type="ARBA" id="ARBA00004141"/>
    </source>
</evidence>
<dbReference type="OrthoDB" id="63113at2759"/>
<comment type="caution">
    <text evidence="8">The sequence shown here is derived from an EMBL/GenBank/DDBJ whole genome shotgun (WGS) entry which is preliminary data.</text>
</comment>
<evidence type="ECO:0000313" key="8">
    <source>
        <dbReference type="EMBL" id="CAE1265002.1"/>
    </source>
</evidence>
<feature type="transmembrane region" description="Helical" evidence="7">
    <location>
        <begin position="147"/>
        <end position="168"/>
    </location>
</feature>
<accession>A0A812CGU2</accession>
<evidence type="ECO:0000313" key="9">
    <source>
        <dbReference type="Proteomes" id="UP000597762"/>
    </source>
</evidence>
<keyword evidence="6 7" id="KW-0472">Membrane</keyword>
<name>A0A812CGU2_ACAPH</name>
<dbReference type="GO" id="GO:0016020">
    <property type="term" value="C:membrane"/>
    <property type="evidence" value="ECO:0007669"/>
    <property type="project" value="UniProtKB-SubCell"/>
</dbReference>
<evidence type="ECO:0000256" key="6">
    <source>
        <dbReference type="ARBA" id="ARBA00023136"/>
    </source>
</evidence>
<protein>
    <recommendedName>
        <fullName evidence="7">PRA1 family protein</fullName>
    </recommendedName>
</protein>
<dbReference type="PANTHER" id="PTHR19317">
    <property type="entry name" value="PRENYLATED RAB ACCEPTOR 1-RELATED"/>
    <property type="match status" value="1"/>
</dbReference>
<evidence type="ECO:0000256" key="4">
    <source>
        <dbReference type="ARBA" id="ARBA00022692"/>
    </source>
</evidence>
<dbReference type="Pfam" id="PF03208">
    <property type="entry name" value="PRA1"/>
    <property type="match status" value="1"/>
</dbReference>
<comment type="similarity">
    <text evidence="3 7">Belongs to the PRA1 family.</text>
</comment>
<evidence type="ECO:0000256" key="2">
    <source>
        <dbReference type="ARBA" id="ARBA00004234"/>
    </source>
</evidence>
<dbReference type="InterPro" id="IPR004895">
    <property type="entry name" value="Prenylated_rab_accept_PRA1"/>
</dbReference>
<dbReference type="EMBL" id="CAHIKZ030001463">
    <property type="protein sequence ID" value="CAE1265002.1"/>
    <property type="molecule type" value="Genomic_DNA"/>
</dbReference>
<dbReference type="PANTHER" id="PTHR19317:SF0">
    <property type="entry name" value="PRENYLATED RAB ACCEPTOR PROTEIN 1"/>
    <property type="match status" value="1"/>
</dbReference>
<dbReference type="Proteomes" id="UP000597762">
    <property type="component" value="Unassembled WGS sequence"/>
</dbReference>
<keyword evidence="4 7" id="KW-0812">Transmembrane</keyword>
<keyword evidence="9" id="KW-1185">Reference proteome</keyword>
<organism evidence="8 9">
    <name type="scientific">Acanthosepion pharaonis</name>
    <name type="common">Pharaoh cuttlefish</name>
    <name type="synonym">Sepia pharaonis</name>
    <dbReference type="NCBI Taxonomy" id="158019"/>
    <lineage>
        <taxon>Eukaryota</taxon>
        <taxon>Metazoa</taxon>
        <taxon>Spiralia</taxon>
        <taxon>Lophotrochozoa</taxon>
        <taxon>Mollusca</taxon>
        <taxon>Cephalopoda</taxon>
        <taxon>Coleoidea</taxon>
        <taxon>Decapodiformes</taxon>
        <taxon>Sepiida</taxon>
        <taxon>Sepiina</taxon>
        <taxon>Sepiidae</taxon>
        <taxon>Acanthosepion</taxon>
    </lineage>
</organism>
<gene>
    <name evidence="8" type="ORF">SPHA_34470</name>
</gene>
<evidence type="ECO:0000256" key="3">
    <source>
        <dbReference type="ARBA" id="ARBA00006483"/>
    </source>
</evidence>
<reference evidence="8" key="1">
    <citation type="submission" date="2021-01" db="EMBL/GenBank/DDBJ databases">
        <authorList>
            <person name="Li R."/>
            <person name="Bekaert M."/>
        </authorList>
    </citation>
    <scope>NUCLEOTIDE SEQUENCE</scope>
    <source>
        <strain evidence="8">Farmed</strain>
    </source>
</reference>
<evidence type="ECO:0000256" key="7">
    <source>
        <dbReference type="RuleBase" id="RU363107"/>
    </source>
</evidence>
<feature type="transmembrane region" description="Helical" evidence="7">
    <location>
        <begin position="83"/>
        <end position="116"/>
    </location>
</feature>
<dbReference type="AlphaFoldDB" id="A0A812CGU2"/>
<keyword evidence="5 7" id="KW-1133">Transmembrane helix</keyword>
<dbReference type="GO" id="GO:0005794">
    <property type="term" value="C:Golgi apparatus"/>
    <property type="evidence" value="ECO:0007669"/>
    <property type="project" value="TreeGrafter"/>
</dbReference>
<sequence length="191" mass="21647">MEEEQLLEGNIQVPHKENHLNKTSSTMAVTLSSIAAREWLQKRREGIKPWAEFINMSKFQMPKNLAKVPKHAMKNIEEFQSNYLFVFIGLVIFCILTSPLLLIAMAACFGACYIISLRNQEKKMIIMGRELSLGQQYAGVGAMSFPLFWLAGAGSAFFWVIGASFFVIGLHAIMYKRPDEGEEFDLQMETV</sequence>
<comment type="subcellular location">
    <subcellularLocation>
        <location evidence="2">Cytoplasmic vesicle</location>
        <location evidence="2">Secretory vesicle</location>
        <location evidence="2">Synaptic vesicle</location>
    </subcellularLocation>
    <subcellularLocation>
        <location evidence="1 7">Membrane</location>
        <topology evidence="1 7">Multi-pass membrane protein</topology>
    </subcellularLocation>
</comment>